<evidence type="ECO:0000256" key="1">
    <source>
        <dbReference type="ARBA" id="ARBA00004123"/>
    </source>
</evidence>
<name>A0ABD3FKF3_9STRA</name>
<feature type="domain" description="HSF-type DNA-binding" evidence="9">
    <location>
        <begin position="82"/>
        <end position="197"/>
    </location>
</feature>
<dbReference type="Gene3D" id="1.10.10.10">
    <property type="entry name" value="Winged helix-like DNA-binding domain superfamily/Winged helix DNA-binding domain"/>
    <property type="match status" value="1"/>
</dbReference>
<dbReference type="SUPFAM" id="SSF46785">
    <property type="entry name" value="Winged helix' DNA-binding domain"/>
    <property type="match status" value="1"/>
</dbReference>
<evidence type="ECO:0000256" key="4">
    <source>
        <dbReference type="ARBA" id="ARBA00023163"/>
    </source>
</evidence>
<feature type="compositionally biased region" description="Polar residues" evidence="8">
    <location>
        <begin position="267"/>
        <end position="283"/>
    </location>
</feature>
<evidence type="ECO:0000313" key="11">
    <source>
        <dbReference type="Proteomes" id="UP001632037"/>
    </source>
</evidence>
<protein>
    <recommendedName>
        <fullName evidence="9">HSF-type DNA-binding domain-containing protein</fullName>
    </recommendedName>
</protein>
<feature type="region of interest" description="Disordered" evidence="8">
    <location>
        <begin position="346"/>
        <end position="373"/>
    </location>
</feature>
<evidence type="ECO:0000259" key="9">
    <source>
        <dbReference type="SMART" id="SM00415"/>
    </source>
</evidence>
<dbReference type="PANTHER" id="PTHR10015">
    <property type="entry name" value="HEAT SHOCK TRANSCRIPTION FACTOR"/>
    <property type="match status" value="1"/>
</dbReference>
<dbReference type="FunFam" id="1.10.10.10:FF:000027">
    <property type="entry name" value="Heat shock transcription factor 1"/>
    <property type="match status" value="1"/>
</dbReference>
<dbReference type="PRINTS" id="PR00056">
    <property type="entry name" value="HSFDOMAIN"/>
</dbReference>
<dbReference type="GO" id="GO:0003677">
    <property type="term" value="F:DNA binding"/>
    <property type="evidence" value="ECO:0007669"/>
    <property type="project" value="UniProtKB-KW"/>
</dbReference>
<sequence>MSRHGGTSQPNQQRKPQVAMASGGGVQVNGEAPSTLQDAGDLRPLRIRVSTPVSPNRDSFNTPDGSESTASGRGVKRPRREEAALFLEKTYELLERCPPELASWTVKGNSFVVKQPSAFAEHVIPTYFKHRKFSSFVRQLNLYGFRKVRDSSAVAVEEAEAIATEGAEDASPKDWWEFRHERFVRGRRDLLCEIRRRSPSDARVSTPLGAGTPVERVEFDELRGEVIGLREEMHKMQKTNQHLTRLLQDLLQRFTGVENDGRKNVNRQEFPQTPSFANSSSVQPRALPSIALPSPTTSGSLSGPQLALLQLRQGLQPQGTPRGILTPRTPASGSFHLRPVQSLMVNLSPSSRPAPSPRPTDSYVGTPSYSQQQQEQLNQRWYQTTPLTHPSPTANRSPLKRMRVDSATPVSEAQTSYGLHSPEDVAVRELSRIASEIRLDLLACITARVTGFLRVHRDQTEPTREADADAVAEAVGSDICQKLTLLQASTTTSDPKLLDAETTCMYRVEILKFISRELPRAVQEAVDKRLPTPEKLKQRPAKDRSLLALLVQKAQKALERQMHAETAAVTTGRR</sequence>
<reference evidence="10 11" key="1">
    <citation type="submission" date="2024-09" db="EMBL/GenBank/DDBJ databases">
        <title>Genome sequencing and assembly of Phytophthora oleae, isolate VK10A, causative agent of rot of olive drupes.</title>
        <authorList>
            <person name="Conti Taguali S."/>
            <person name="Riolo M."/>
            <person name="La Spada F."/>
            <person name="Cacciola S.O."/>
            <person name="Dionisio G."/>
        </authorList>
    </citation>
    <scope>NUCLEOTIDE SEQUENCE [LARGE SCALE GENOMIC DNA]</scope>
    <source>
        <strain evidence="10 11">VK10A</strain>
    </source>
</reference>
<comment type="similarity">
    <text evidence="6">Belongs to the HSF family.</text>
</comment>
<feature type="coiled-coil region" evidence="7">
    <location>
        <begin position="219"/>
        <end position="253"/>
    </location>
</feature>
<feature type="compositionally biased region" description="Polar residues" evidence="8">
    <location>
        <begin position="51"/>
        <end position="71"/>
    </location>
</feature>
<feature type="region of interest" description="Disordered" evidence="8">
    <location>
        <begin position="258"/>
        <end position="302"/>
    </location>
</feature>
<evidence type="ECO:0000313" key="10">
    <source>
        <dbReference type="EMBL" id="KAL3666054.1"/>
    </source>
</evidence>
<feature type="compositionally biased region" description="Low complexity" evidence="8">
    <location>
        <begin position="292"/>
        <end position="302"/>
    </location>
</feature>
<dbReference type="PANTHER" id="PTHR10015:SF206">
    <property type="entry name" value="HSF-TYPE DNA-BINDING DOMAIN-CONTAINING PROTEIN"/>
    <property type="match status" value="1"/>
</dbReference>
<keyword evidence="11" id="KW-1185">Reference proteome</keyword>
<keyword evidence="7" id="KW-0175">Coiled coil</keyword>
<keyword evidence="4" id="KW-0804">Transcription</keyword>
<evidence type="ECO:0000256" key="5">
    <source>
        <dbReference type="ARBA" id="ARBA00023242"/>
    </source>
</evidence>
<dbReference type="Proteomes" id="UP001632037">
    <property type="component" value="Unassembled WGS sequence"/>
</dbReference>
<evidence type="ECO:0000256" key="2">
    <source>
        <dbReference type="ARBA" id="ARBA00023015"/>
    </source>
</evidence>
<keyword evidence="5" id="KW-0539">Nucleus</keyword>
<accession>A0ABD3FKF3</accession>
<dbReference type="InterPro" id="IPR000232">
    <property type="entry name" value="HSF_DNA-bd"/>
</dbReference>
<gene>
    <name evidence="10" type="ORF">V7S43_008846</name>
</gene>
<dbReference type="InterPro" id="IPR036390">
    <property type="entry name" value="WH_DNA-bd_sf"/>
</dbReference>
<organism evidence="10 11">
    <name type="scientific">Phytophthora oleae</name>
    <dbReference type="NCBI Taxonomy" id="2107226"/>
    <lineage>
        <taxon>Eukaryota</taxon>
        <taxon>Sar</taxon>
        <taxon>Stramenopiles</taxon>
        <taxon>Oomycota</taxon>
        <taxon>Peronosporomycetes</taxon>
        <taxon>Peronosporales</taxon>
        <taxon>Peronosporaceae</taxon>
        <taxon>Phytophthora</taxon>
    </lineage>
</organism>
<feature type="region of interest" description="Disordered" evidence="8">
    <location>
        <begin position="1"/>
        <end position="78"/>
    </location>
</feature>
<dbReference type="AlphaFoldDB" id="A0ABD3FKF3"/>
<feature type="compositionally biased region" description="Polar residues" evidence="8">
    <location>
        <begin position="1"/>
        <end position="15"/>
    </location>
</feature>
<evidence type="ECO:0000256" key="7">
    <source>
        <dbReference type="SAM" id="Coils"/>
    </source>
</evidence>
<keyword evidence="3" id="KW-0238">DNA-binding</keyword>
<keyword evidence="2" id="KW-0805">Transcription regulation</keyword>
<evidence type="ECO:0000256" key="6">
    <source>
        <dbReference type="RuleBase" id="RU004020"/>
    </source>
</evidence>
<comment type="subcellular location">
    <subcellularLocation>
        <location evidence="1">Nucleus</location>
    </subcellularLocation>
</comment>
<dbReference type="InterPro" id="IPR036388">
    <property type="entry name" value="WH-like_DNA-bd_sf"/>
</dbReference>
<comment type="caution">
    <text evidence="10">The sequence shown here is derived from an EMBL/GenBank/DDBJ whole genome shotgun (WGS) entry which is preliminary data.</text>
</comment>
<evidence type="ECO:0000256" key="8">
    <source>
        <dbReference type="SAM" id="MobiDB-lite"/>
    </source>
</evidence>
<dbReference type="GO" id="GO:0005634">
    <property type="term" value="C:nucleus"/>
    <property type="evidence" value="ECO:0007669"/>
    <property type="project" value="UniProtKB-SubCell"/>
</dbReference>
<dbReference type="SMART" id="SM00415">
    <property type="entry name" value="HSF"/>
    <property type="match status" value="1"/>
</dbReference>
<proteinExistence type="inferred from homology"/>
<dbReference type="EMBL" id="JBIMZQ010000018">
    <property type="protein sequence ID" value="KAL3666054.1"/>
    <property type="molecule type" value="Genomic_DNA"/>
</dbReference>
<dbReference type="Pfam" id="PF00447">
    <property type="entry name" value="HSF_DNA-bind"/>
    <property type="match status" value="1"/>
</dbReference>
<evidence type="ECO:0000256" key="3">
    <source>
        <dbReference type="ARBA" id="ARBA00023125"/>
    </source>
</evidence>